<dbReference type="RefSeq" id="WP_027840194.1">
    <property type="nucleotide sequence ID" value="NZ_LMTZ01000089.1"/>
</dbReference>
<dbReference type="AlphaFoldDB" id="A0A0V7ZS22"/>
<organism evidence="2 3">
    <name type="scientific">Mastigocoleus testarum BC008</name>
    <dbReference type="NCBI Taxonomy" id="371196"/>
    <lineage>
        <taxon>Bacteria</taxon>
        <taxon>Bacillati</taxon>
        <taxon>Cyanobacteriota</taxon>
        <taxon>Cyanophyceae</taxon>
        <taxon>Nostocales</taxon>
        <taxon>Hapalosiphonaceae</taxon>
        <taxon>Mastigocoleus</taxon>
    </lineage>
</organism>
<accession>A0A0V7ZS22</accession>
<reference evidence="2 3" key="1">
    <citation type="journal article" date="2015" name="Genome Announc.">
        <title>Draft Genome of the Euendolithic (true boring) Cyanobacterium Mastigocoleus testarum strain BC008.</title>
        <authorList>
            <person name="Guida B.S."/>
            <person name="Garcia-Pichel F."/>
        </authorList>
    </citation>
    <scope>NUCLEOTIDE SEQUENCE [LARGE SCALE GENOMIC DNA]</scope>
    <source>
        <strain evidence="2 3">BC008</strain>
    </source>
</reference>
<gene>
    <name evidence="2" type="ORF">BC008_29235</name>
</gene>
<dbReference type="EMBL" id="LMTZ01000089">
    <property type="protein sequence ID" value="KST67275.1"/>
    <property type="molecule type" value="Genomic_DNA"/>
</dbReference>
<comment type="caution">
    <text evidence="2">The sequence shown here is derived from an EMBL/GenBank/DDBJ whole genome shotgun (WGS) entry which is preliminary data.</text>
</comment>
<proteinExistence type="predicted"/>
<sequence>MYFFKTKFFSLVSLYLLLFSNVALAQNEGASEIESEPESLSQQIVLYQQAKKELDSDFYALYRIVDRVSRANQFDDRSWIVTVVPRSKNSPISNNLNSIEIERHALRLLNGDSSGVACIVSREIARRTQNYRTLDETQKQELITKIKEEAKEEVLARKNNTLKHNAMNVVGSVITDHVLPGFIGDFAGSVIGSRRHRRRITRKKQKRIDEIVARKTQELEQSWIDEIRSRELELDKIAYLATVRAGFEAEGCFRAITVLTQSNKDNVDTRNLTISQRINALKNSIKEYPLQKLLSEGETKISHTQPLAYNLSEDGNSLKVNYSQSDSVANDIDRRFGN</sequence>
<keyword evidence="3" id="KW-1185">Reference proteome</keyword>
<dbReference type="OrthoDB" id="506195at2"/>
<name>A0A0V7ZS22_9CYAN</name>
<feature type="signal peptide" evidence="1">
    <location>
        <begin position="1"/>
        <end position="25"/>
    </location>
</feature>
<keyword evidence="1" id="KW-0732">Signal</keyword>
<evidence type="ECO:0000256" key="1">
    <source>
        <dbReference type="SAM" id="SignalP"/>
    </source>
</evidence>
<evidence type="ECO:0000313" key="3">
    <source>
        <dbReference type="Proteomes" id="UP000053372"/>
    </source>
</evidence>
<feature type="chain" id="PRO_5006890166" evidence="1">
    <location>
        <begin position="26"/>
        <end position="338"/>
    </location>
</feature>
<evidence type="ECO:0000313" key="2">
    <source>
        <dbReference type="EMBL" id="KST67275.1"/>
    </source>
</evidence>
<protein>
    <submittedName>
        <fullName evidence="2">Uncharacterized protein</fullName>
    </submittedName>
</protein>
<dbReference type="Proteomes" id="UP000053372">
    <property type="component" value="Unassembled WGS sequence"/>
</dbReference>